<dbReference type="EMBL" id="JAPDDP010000096">
    <property type="protein sequence ID" value="MDA0185064.1"/>
    <property type="molecule type" value="Genomic_DNA"/>
</dbReference>
<organism evidence="1 2">
    <name type="scientific">Solirubrobacter phytolaccae</name>
    <dbReference type="NCBI Taxonomy" id="1404360"/>
    <lineage>
        <taxon>Bacteria</taxon>
        <taxon>Bacillati</taxon>
        <taxon>Actinomycetota</taxon>
        <taxon>Thermoleophilia</taxon>
        <taxon>Solirubrobacterales</taxon>
        <taxon>Solirubrobacteraceae</taxon>
        <taxon>Solirubrobacter</taxon>
    </lineage>
</organism>
<dbReference type="Proteomes" id="UP001147653">
    <property type="component" value="Unassembled WGS sequence"/>
</dbReference>
<reference evidence="1" key="1">
    <citation type="submission" date="2022-10" db="EMBL/GenBank/DDBJ databases">
        <title>The WGS of Solirubrobacter phytolaccae KCTC 29190.</title>
        <authorList>
            <person name="Jiang Z."/>
        </authorList>
    </citation>
    <scope>NUCLEOTIDE SEQUENCE</scope>
    <source>
        <strain evidence="1">KCTC 29190</strain>
    </source>
</reference>
<keyword evidence="2" id="KW-1185">Reference proteome</keyword>
<dbReference type="RefSeq" id="WP_270029539.1">
    <property type="nucleotide sequence ID" value="NZ_JAPDDP010000096.1"/>
</dbReference>
<accession>A0A9X3NGS5</accession>
<gene>
    <name evidence="1" type="ORF">OJ997_32465</name>
</gene>
<sequence length="60" mass="6273">MDLEERSLDDTIARTCAVCGAELTEAEIKDAREVGGPFLCVVHAAEEAPAEALGPDDAEA</sequence>
<evidence type="ECO:0000313" key="1">
    <source>
        <dbReference type="EMBL" id="MDA0185064.1"/>
    </source>
</evidence>
<proteinExistence type="predicted"/>
<name>A0A9X3NGS5_9ACTN</name>
<comment type="caution">
    <text evidence="1">The sequence shown here is derived from an EMBL/GenBank/DDBJ whole genome shotgun (WGS) entry which is preliminary data.</text>
</comment>
<protein>
    <submittedName>
        <fullName evidence="1">Uncharacterized protein</fullName>
    </submittedName>
</protein>
<dbReference type="AlphaFoldDB" id="A0A9X3NGS5"/>
<evidence type="ECO:0000313" key="2">
    <source>
        <dbReference type="Proteomes" id="UP001147653"/>
    </source>
</evidence>